<dbReference type="AlphaFoldDB" id="A0A2K0W0Q4"/>
<sequence>MLGRKETIIPYVPLFSTVLLNKRDGGLMDKKPK</sequence>
<dbReference type="EMBL" id="MTQA01000164">
    <property type="protein sequence ID" value="PNP75843.1"/>
    <property type="molecule type" value="Genomic_DNA"/>
</dbReference>
<accession>A0A2K0W0Q4</accession>
<evidence type="ECO:0000313" key="2">
    <source>
        <dbReference type="Proteomes" id="UP000236664"/>
    </source>
</evidence>
<protein>
    <submittedName>
        <fullName evidence="1">Uncharacterized protein</fullName>
    </submittedName>
</protein>
<reference evidence="1 2" key="1">
    <citation type="submission" date="2017-06" db="EMBL/GenBank/DDBJ databases">
        <title>Genome of Fusarium nygamai isolate CS10214.</title>
        <authorList>
            <person name="Gardiner D.M."/>
            <person name="Obanor F."/>
            <person name="Kazan K."/>
        </authorList>
    </citation>
    <scope>NUCLEOTIDE SEQUENCE [LARGE SCALE GENOMIC DNA]</scope>
    <source>
        <strain evidence="1 2">CS10214</strain>
    </source>
</reference>
<name>A0A2K0W0Q4_GIBNY</name>
<keyword evidence="2" id="KW-1185">Reference proteome</keyword>
<evidence type="ECO:0000313" key="1">
    <source>
        <dbReference type="EMBL" id="PNP75843.1"/>
    </source>
</evidence>
<proteinExistence type="predicted"/>
<gene>
    <name evidence="1" type="ORF">FNYG_10703</name>
</gene>
<comment type="caution">
    <text evidence="1">The sequence shown here is derived from an EMBL/GenBank/DDBJ whole genome shotgun (WGS) entry which is preliminary data.</text>
</comment>
<dbReference type="Proteomes" id="UP000236664">
    <property type="component" value="Unassembled WGS sequence"/>
</dbReference>
<organism evidence="1 2">
    <name type="scientific">Gibberella nygamai</name>
    <name type="common">Bean root rot disease fungus</name>
    <name type="synonym">Fusarium nygamai</name>
    <dbReference type="NCBI Taxonomy" id="42673"/>
    <lineage>
        <taxon>Eukaryota</taxon>
        <taxon>Fungi</taxon>
        <taxon>Dikarya</taxon>
        <taxon>Ascomycota</taxon>
        <taxon>Pezizomycotina</taxon>
        <taxon>Sordariomycetes</taxon>
        <taxon>Hypocreomycetidae</taxon>
        <taxon>Hypocreales</taxon>
        <taxon>Nectriaceae</taxon>
        <taxon>Fusarium</taxon>
        <taxon>Fusarium fujikuroi species complex</taxon>
    </lineage>
</organism>